<dbReference type="EMBL" id="CP109822">
    <property type="protein sequence ID" value="XAE50562.1"/>
    <property type="molecule type" value="Genomic_DNA"/>
</dbReference>
<organism evidence="2 3">
    <name type="scientific">Burkholderia arboris</name>
    <dbReference type="NCBI Taxonomy" id="488730"/>
    <lineage>
        <taxon>Bacteria</taxon>
        <taxon>Pseudomonadati</taxon>
        <taxon>Pseudomonadota</taxon>
        <taxon>Betaproteobacteria</taxon>
        <taxon>Burkholderiales</taxon>
        <taxon>Burkholderiaceae</taxon>
        <taxon>Burkholderia</taxon>
        <taxon>Burkholderia cepacia complex</taxon>
    </lineage>
</organism>
<protein>
    <submittedName>
        <fullName evidence="2">Phage baseplate assembly protein V</fullName>
    </submittedName>
</protein>
<dbReference type="Proteomes" id="UP001448498">
    <property type="component" value="Chromosome 3"/>
</dbReference>
<dbReference type="Pfam" id="PF06890">
    <property type="entry name" value="Phage_Mu_Gp45"/>
    <property type="match status" value="1"/>
</dbReference>
<evidence type="ECO:0000313" key="2">
    <source>
        <dbReference type="EMBL" id="XAE50562.1"/>
    </source>
</evidence>
<evidence type="ECO:0000313" key="3">
    <source>
        <dbReference type="Proteomes" id="UP001448498"/>
    </source>
</evidence>
<keyword evidence="3" id="KW-1185">Reference proteome</keyword>
<feature type="domain" description="Bacteriophage Mu Gp45 N-terminal" evidence="1">
    <location>
        <begin position="23"/>
        <end position="88"/>
    </location>
</feature>
<dbReference type="RefSeq" id="WP_342705137.1">
    <property type="nucleotide sequence ID" value="NZ_CP109822.1"/>
</dbReference>
<dbReference type="NCBIfam" id="TIGR01644">
    <property type="entry name" value="phage_P2_V"/>
    <property type="match status" value="1"/>
</dbReference>
<proteinExistence type="predicted"/>
<gene>
    <name evidence="2" type="ORF">OHZ10_29155</name>
</gene>
<sequence length="200" mass="21203">MNEHLNGVTARLARFVTVVTGWARVTQQNDAGGAQLLQVQVNAREAIDGLPRIAEFGLTSVPPDGSDVVMLNLGGGRNNGVIVGTNHQQSRPRNLKPGETMLYSQDGKYVYLTASGGISVFANGQPVSITGATTVTINAATKVRMETPRLECTGDIVDNCDTTGRSMAADRVIFDGHDHNVRNVQGGTSTVVSDPPNQTE</sequence>
<dbReference type="InterPro" id="IPR013046">
    <property type="entry name" value="GpV/Gp45"/>
</dbReference>
<dbReference type="InterPro" id="IPR014462">
    <property type="entry name" value="Phage_Mu_Gp45"/>
</dbReference>
<evidence type="ECO:0000259" key="1">
    <source>
        <dbReference type="Pfam" id="PF06890"/>
    </source>
</evidence>
<reference evidence="2 3" key="1">
    <citation type="submission" date="2022-10" db="EMBL/GenBank/DDBJ databases">
        <title>Genomic of Burkholderia cepacia PN-1.</title>
        <authorList>
            <person name="Yang Y."/>
            <person name="Guan H."/>
            <person name="Huang J."/>
        </authorList>
    </citation>
    <scope>NUCLEOTIDE SEQUENCE [LARGE SCALE GENOMIC DNA]</scope>
    <source>
        <strain evidence="2 3">PN-1</strain>
    </source>
</reference>
<dbReference type="PIRSF" id="PIRSF012337">
    <property type="entry name" value="gp45"/>
    <property type="match status" value="1"/>
</dbReference>
<accession>A0ABZ3DPW5</accession>
<name>A0ABZ3DPW5_9BURK</name>
<dbReference type="InterPro" id="IPR053861">
    <property type="entry name" value="Phage_Mu_Gp45_N"/>
</dbReference>